<dbReference type="GO" id="GO:0015627">
    <property type="term" value="C:type II protein secretion system complex"/>
    <property type="evidence" value="ECO:0007669"/>
    <property type="project" value="InterPro"/>
</dbReference>
<evidence type="ECO:0000313" key="8">
    <source>
        <dbReference type="Proteomes" id="UP000228812"/>
    </source>
</evidence>
<dbReference type="NCBIfam" id="TIGR02532">
    <property type="entry name" value="IV_pilin_GFxxxE"/>
    <property type="match status" value="1"/>
</dbReference>
<dbReference type="PROSITE" id="PS00409">
    <property type="entry name" value="PROKAR_NTER_METHYL"/>
    <property type="match status" value="1"/>
</dbReference>
<evidence type="ECO:0000256" key="1">
    <source>
        <dbReference type="ARBA" id="ARBA00004167"/>
    </source>
</evidence>
<evidence type="ECO:0000256" key="2">
    <source>
        <dbReference type="ARBA" id="ARBA00022481"/>
    </source>
</evidence>
<feature type="transmembrane region" description="Helical" evidence="6">
    <location>
        <begin position="20"/>
        <end position="41"/>
    </location>
</feature>
<comment type="caution">
    <text evidence="7">The sequence shown here is derived from an EMBL/GenBank/DDBJ whole genome shotgun (WGS) entry which is preliminary data.</text>
</comment>
<keyword evidence="5 6" id="KW-0472">Membrane</keyword>
<proteinExistence type="predicted"/>
<dbReference type="InterPro" id="IPR012902">
    <property type="entry name" value="N_methyl_site"/>
</dbReference>
<dbReference type="SUPFAM" id="SSF54523">
    <property type="entry name" value="Pili subunits"/>
    <property type="match status" value="1"/>
</dbReference>
<dbReference type="AlphaFoldDB" id="A0A2G9ZAC1"/>
<dbReference type="GO" id="GO:0016020">
    <property type="term" value="C:membrane"/>
    <property type="evidence" value="ECO:0007669"/>
    <property type="project" value="UniProtKB-SubCell"/>
</dbReference>
<dbReference type="InterPro" id="IPR002416">
    <property type="entry name" value="T2SS_protein-GspH"/>
</dbReference>
<keyword evidence="2" id="KW-0488">Methylation</keyword>
<evidence type="ECO:0000256" key="6">
    <source>
        <dbReference type="SAM" id="Phobius"/>
    </source>
</evidence>
<dbReference type="PANTHER" id="PTHR30093">
    <property type="entry name" value="GENERAL SECRETION PATHWAY PROTEIN G"/>
    <property type="match status" value="1"/>
</dbReference>
<gene>
    <name evidence="7" type="ORF">COX26_00415</name>
</gene>
<keyword evidence="4 6" id="KW-1133">Transmembrane helix</keyword>
<keyword evidence="3 6" id="KW-0812">Transmembrane</keyword>
<dbReference type="EMBL" id="PCRZ01000009">
    <property type="protein sequence ID" value="PIP30122.1"/>
    <property type="molecule type" value="Genomic_DNA"/>
</dbReference>
<dbReference type="Proteomes" id="UP000228812">
    <property type="component" value="Unassembled WGS sequence"/>
</dbReference>
<dbReference type="Pfam" id="PF07963">
    <property type="entry name" value="N_methyl"/>
    <property type="match status" value="1"/>
</dbReference>
<dbReference type="PRINTS" id="PR00885">
    <property type="entry name" value="BCTERIALGSPH"/>
</dbReference>
<evidence type="ECO:0000256" key="3">
    <source>
        <dbReference type="ARBA" id="ARBA00022692"/>
    </source>
</evidence>
<reference evidence="7 8" key="1">
    <citation type="submission" date="2017-09" db="EMBL/GenBank/DDBJ databases">
        <title>Depth-based differentiation of microbial function through sediment-hosted aquifers and enrichment of novel symbionts in the deep terrestrial subsurface.</title>
        <authorList>
            <person name="Probst A.J."/>
            <person name="Ladd B."/>
            <person name="Jarett J.K."/>
            <person name="Geller-Mcgrath D.E."/>
            <person name="Sieber C.M."/>
            <person name="Emerson J.B."/>
            <person name="Anantharaman K."/>
            <person name="Thomas B.C."/>
            <person name="Malmstrom R."/>
            <person name="Stieglmeier M."/>
            <person name="Klingl A."/>
            <person name="Woyke T."/>
            <person name="Ryan C.M."/>
            <person name="Banfield J.F."/>
        </authorList>
    </citation>
    <scope>NUCLEOTIDE SEQUENCE [LARGE SCALE GENOMIC DNA]</scope>
    <source>
        <strain evidence="7">CG23_combo_of_CG06-09_8_20_14_all_54_14</strain>
    </source>
</reference>
<organism evidence="7 8">
    <name type="scientific">Candidatus Jorgensenbacteria bacterium CG23_combo_of_CG06-09_8_20_14_all_54_14</name>
    <dbReference type="NCBI Taxonomy" id="1974595"/>
    <lineage>
        <taxon>Bacteria</taxon>
        <taxon>Candidatus Joergenseniibacteriota</taxon>
    </lineage>
</organism>
<comment type="subcellular location">
    <subcellularLocation>
        <location evidence="1">Membrane</location>
        <topology evidence="1">Single-pass membrane protein</topology>
    </subcellularLocation>
</comment>
<name>A0A2G9ZAC1_9BACT</name>
<dbReference type="Gene3D" id="3.30.700.10">
    <property type="entry name" value="Glycoprotein, Type 4 Pilin"/>
    <property type="match status" value="1"/>
</dbReference>
<evidence type="ECO:0000313" key="7">
    <source>
        <dbReference type="EMBL" id="PIP30122.1"/>
    </source>
</evidence>
<sequence length="162" mass="16838">MCYMKAMSSKLKARESGFTLIEILLVIGIIAILAAVVIVAINPARQFAQARNSQRWSNINTILNAVHQYAVDNTGTLPAAIASSTCAAVSTNEICMMGAGSCAGLIDLSVLTNGETYLVSMPVDPSATSTYGTGYRVTKSGSGRVTVCAPGAELGTTISVTR</sequence>
<dbReference type="GO" id="GO:0015628">
    <property type="term" value="P:protein secretion by the type II secretion system"/>
    <property type="evidence" value="ECO:0007669"/>
    <property type="project" value="InterPro"/>
</dbReference>
<accession>A0A2G9ZAC1</accession>
<evidence type="ECO:0000256" key="5">
    <source>
        <dbReference type="ARBA" id="ARBA00023136"/>
    </source>
</evidence>
<protein>
    <submittedName>
        <fullName evidence="7">Uncharacterized protein</fullName>
    </submittedName>
</protein>
<evidence type="ECO:0000256" key="4">
    <source>
        <dbReference type="ARBA" id="ARBA00022989"/>
    </source>
</evidence>
<dbReference type="InterPro" id="IPR045584">
    <property type="entry name" value="Pilin-like"/>
</dbReference>